<protein>
    <submittedName>
        <fullName evidence="3">Pimeloyl-ACP methyl ester carboxylesterase</fullName>
    </submittedName>
</protein>
<dbReference type="Pfam" id="PF00561">
    <property type="entry name" value="Abhydrolase_1"/>
    <property type="match status" value="1"/>
</dbReference>
<organism evidence="3 4">
    <name type="scientific">Mangrovibacter plantisponsor</name>
    <dbReference type="NCBI Taxonomy" id="451513"/>
    <lineage>
        <taxon>Bacteria</taxon>
        <taxon>Pseudomonadati</taxon>
        <taxon>Pseudomonadota</taxon>
        <taxon>Gammaproteobacteria</taxon>
        <taxon>Enterobacterales</taxon>
        <taxon>Enterobacteriaceae</taxon>
        <taxon>Mangrovibacter</taxon>
    </lineage>
</organism>
<dbReference type="InterPro" id="IPR029058">
    <property type="entry name" value="AB_hydrolase_fold"/>
</dbReference>
<dbReference type="PRINTS" id="PR00412">
    <property type="entry name" value="EPOXHYDRLASE"/>
</dbReference>
<dbReference type="OrthoDB" id="9773293at2"/>
<evidence type="ECO:0000259" key="2">
    <source>
        <dbReference type="Pfam" id="PF00561"/>
    </source>
</evidence>
<dbReference type="PRINTS" id="PR00111">
    <property type="entry name" value="ABHYDROLASE"/>
</dbReference>
<feature type="signal peptide" evidence="1">
    <location>
        <begin position="1"/>
        <end position="21"/>
    </location>
</feature>
<dbReference type="EMBL" id="QGTS01000001">
    <property type="protein sequence ID" value="PWW12630.1"/>
    <property type="molecule type" value="Genomic_DNA"/>
</dbReference>
<dbReference type="InterPro" id="IPR000073">
    <property type="entry name" value="AB_hydrolase_1"/>
</dbReference>
<dbReference type="GO" id="GO:0016020">
    <property type="term" value="C:membrane"/>
    <property type="evidence" value="ECO:0007669"/>
    <property type="project" value="TreeGrafter"/>
</dbReference>
<accession>A0A317QCB8</accession>
<dbReference type="PANTHER" id="PTHR43798:SF33">
    <property type="entry name" value="HYDROLASE, PUTATIVE (AFU_ORTHOLOGUE AFUA_2G14860)-RELATED"/>
    <property type="match status" value="1"/>
</dbReference>
<comment type="caution">
    <text evidence="3">The sequence shown here is derived from an EMBL/GenBank/DDBJ whole genome shotgun (WGS) entry which is preliminary data.</text>
</comment>
<reference evidence="3 4" key="1">
    <citation type="submission" date="2018-05" db="EMBL/GenBank/DDBJ databases">
        <title>Genomic Encyclopedia of Type Strains, Phase IV (KMG-IV): sequencing the most valuable type-strain genomes for metagenomic binning, comparative biology and taxonomic classification.</title>
        <authorList>
            <person name="Goeker M."/>
        </authorList>
    </citation>
    <scope>NUCLEOTIDE SEQUENCE [LARGE SCALE GENOMIC DNA]</scope>
    <source>
        <strain evidence="3 4">DSM 19579</strain>
    </source>
</reference>
<dbReference type="InterPro" id="IPR000639">
    <property type="entry name" value="Epox_hydrolase-like"/>
</dbReference>
<keyword evidence="1" id="KW-0732">Signal</keyword>
<dbReference type="PANTHER" id="PTHR43798">
    <property type="entry name" value="MONOACYLGLYCEROL LIPASE"/>
    <property type="match status" value="1"/>
</dbReference>
<dbReference type="RefSeq" id="WP_110024530.1">
    <property type="nucleotide sequence ID" value="NZ_QGTS01000001.1"/>
</dbReference>
<evidence type="ECO:0000313" key="3">
    <source>
        <dbReference type="EMBL" id="PWW12630.1"/>
    </source>
</evidence>
<dbReference type="Proteomes" id="UP000246744">
    <property type="component" value="Unassembled WGS sequence"/>
</dbReference>
<sequence length="338" mass="37717">MGIRVLPAALLSICCAFPVWAQTQTPSYGLQLEGFNYAWPARHFTFTSQGQSLEMAYLDIRPEKANGQVAVLMHGKNFCSDTWEGTIRLLSEQGYRVIAPDQIGFCKSSKPAAYQFSFQQLAENTHQLLNHLGITRFRLMGHSTGGMLATRFALMYPDSVSQLILVDPVGLEDLKRKGVPYRTIDQWYQKELKTTAASIRKYEQHTYYAGEWQPEWDKWVNMLAGMYNGPGKQRIAWNSAQLYDMIYTQPVMYEWGDLHMPVLLMVGKKDNTAPGKDGAPPSVQATLGNYAVLGKEAASKMPHATLVEFDNLGHAPQIQDPAVFNAALLKGMAAVSGK</sequence>
<feature type="domain" description="AB hydrolase-1" evidence="2">
    <location>
        <begin position="71"/>
        <end position="321"/>
    </location>
</feature>
<evidence type="ECO:0000313" key="4">
    <source>
        <dbReference type="Proteomes" id="UP000246744"/>
    </source>
</evidence>
<name>A0A317QCB8_9ENTR</name>
<feature type="chain" id="PRO_5016440078" evidence="1">
    <location>
        <begin position="22"/>
        <end position="338"/>
    </location>
</feature>
<dbReference type="Gene3D" id="3.40.50.1820">
    <property type="entry name" value="alpha/beta hydrolase"/>
    <property type="match status" value="1"/>
</dbReference>
<keyword evidence="4" id="KW-1185">Reference proteome</keyword>
<gene>
    <name evidence="3" type="ORF">DES37_101198</name>
</gene>
<dbReference type="GO" id="GO:0046464">
    <property type="term" value="P:acylglycerol catabolic process"/>
    <property type="evidence" value="ECO:0007669"/>
    <property type="project" value="TreeGrafter"/>
</dbReference>
<proteinExistence type="predicted"/>
<dbReference type="AlphaFoldDB" id="A0A317QCB8"/>
<dbReference type="GO" id="GO:0047372">
    <property type="term" value="F:monoacylglycerol lipase activity"/>
    <property type="evidence" value="ECO:0007669"/>
    <property type="project" value="TreeGrafter"/>
</dbReference>
<dbReference type="InterPro" id="IPR050266">
    <property type="entry name" value="AB_hydrolase_sf"/>
</dbReference>
<evidence type="ECO:0000256" key="1">
    <source>
        <dbReference type="SAM" id="SignalP"/>
    </source>
</evidence>
<dbReference type="SUPFAM" id="SSF53474">
    <property type="entry name" value="alpha/beta-Hydrolases"/>
    <property type="match status" value="1"/>
</dbReference>